<dbReference type="InterPro" id="IPR011009">
    <property type="entry name" value="Kinase-like_dom_sf"/>
</dbReference>
<dbReference type="GO" id="GO:0106310">
    <property type="term" value="F:protein serine kinase activity"/>
    <property type="evidence" value="ECO:0007669"/>
    <property type="project" value="RHEA"/>
</dbReference>
<dbReference type="PROSITE" id="PS50011">
    <property type="entry name" value="PROTEIN_KINASE_DOM"/>
    <property type="match status" value="1"/>
</dbReference>
<evidence type="ECO:0000256" key="3">
    <source>
        <dbReference type="ARBA" id="ARBA00022527"/>
    </source>
</evidence>
<dbReference type="AlphaFoldDB" id="A0A1S4E3P7"/>
<feature type="transmembrane region" description="Helical" evidence="12">
    <location>
        <begin position="429"/>
        <end position="454"/>
    </location>
</feature>
<evidence type="ECO:0000256" key="12">
    <source>
        <dbReference type="SAM" id="Phobius"/>
    </source>
</evidence>
<reference evidence="16" key="1">
    <citation type="submission" date="2025-05" db="UniProtKB">
        <authorList>
            <consortium name="RefSeq"/>
        </authorList>
    </citation>
    <scope>NUCLEOTIDE SEQUENCE [LARGE SCALE GENOMIC DNA]</scope>
</reference>
<evidence type="ECO:0000256" key="2">
    <source>
        <dbReference type="ARBA" id="ARBA00022475"/>
    </source>
</evidence>
<dbReference type="GO" id="GO:0005524">
    <property type="term" value="F:ATP binding"/>
    <property type="evidence" value="ECO:0007669"/>
    <property type="project" value="UniProtKB-KW"/>
</dbReference>
<dbReference type="GO" id="GO:0005886">
    <property type="term" value="C:plasma membrane"/>
    <property type="evidence" value="ECO:0007669"/>
    <property type="project" value="UniProtKB-SubCell"/>
</dbReference>
<gene>
    <name evidence="17" type="primary">LOC103500798</name>
</gene>
<dbReference type="KEGG" id="cmo:103500798"/>
<dbReference type="GO" id="GO:0004674">
    <property type="term" value="F:protein serine/threonine kinase activity"/>
    <property type="evidence" value="ECO:0007669"/>
    <property type="project" value="UniProtKB-KW"/>
</dbReference>
<comment type="catalytic activity">
    <reaction evidence="11">
        <text>L-seryl-[protein] + ATP = O-phospho-L-seryl-[protein] + ADP + H(+)</text>
        <dbReference type="Rhea" id="RHEA:17989"/>
        <dbReference type="Rhea" id="RHEA-COMP:9863"/>
        <dbReference type="Rhea" id="RHEA-COMP:11604"/>
        <dbReference type="ChEBI" id="CHEBI:15378"/>
        <dbReference type="ChEBI" id="CHEBI:29999"/>
        <dbReference type="ChEBI" id="CHEBI:30616"/>
        <dbReference type="ChEBI" id="CHEBI:83421"/>
        <dbReference type="ChEBI" id="CHEBI:456216"/>
        <dbReference type="EC" id="2.7.11.1"/>
    </reaction>
</comment>
<evidence type="ECO:0000259" key="14">
    <source>
        <dbReference type="PROSITE" id="PS50011"/>
    </source>
</evidence>
<evidence type="ECO:0000256" key="1">
    <source>
        <dbReference type="ARBA" id="ARBA00004251"/>
    </source>
</evidence>
<dbReference type="Gene3D" id="2.90.10.10">
    <property type="entry name" value="Bulb-type lectin domain"/>
    <property type="match status" value="1"/>
</dbReference>
<dbReference type="PROSITE" id="PS00108">
    <property type="entry name" value="PROTEIN_KINASE_ST"/>
    <property type="match status" value="1"/>
</dbReference>
<comment type="catalytic activity">
    <reaction evidence="11">
        <text>L-threonyl-[protein] + ATP = O-phospho-L-threonyl-[protein] + ADP + H(+)</text>
        <dbReference type="Rhea" id="RHEA:46608"/>
        <dbReference type="Rhea" id="RHEA-COMP:11060"/>
        <dbReference type="Rhea" id="RHEA-COMP:11605"/>
        <dbReference type="ChEBI" id="CHEBI:15378"/>
        <dbReference type="ChEBI" id="CHEBI:30013"/>
        <dbReference type="ChEBI" id="CHEBI:30616"/>
        <dbReference type="ChEBI" id="CHEBI:61977"/>
        <dbReference type="ChEBI" id="CHEBI:456216"/>
        <dbReference type="EC" id="2.7.11.1"/>
    </reaction>
</comment>
<dbReference type="Gene3D" id="3.30.200.20">
    <property type="entry name" value="Phosphorylase Kinase, domain 1"/>
    <property type="match status" value="1"/>
</dbReference>
<keyword evidence="3 11" id="KW-0723">Serine/threonine-protein kinase</keyword>
<feature type="domain" description="Bulb-type lectin" evidence="15">
    <location>
        <begin position="27"/>
        <end position="150"/>
    </location>
</feature>
<feature type="signal peptide" evidence="13">
    <location>
        <begin position="1"/>
        <end position="16"/>
    </location>
</feature>
<protein>
    <recommendedName>
        <fullName evidence="11">Receptor-like serine/threonine-protein kinase</fullName>
        <ecNumber evidence="11">2.7.11.1</ecNumber>
    </recommendedName>
</protein>
<dbReference type="Gene3D" id="1.10.510.10">
    <property type="entry name" value="Transferase(Phosphotransferase) domain 1"/>
    <property type="match status" value="1"/>
</dbReference>
<comment type="subcellular location">
    <subcellularLocation>
        <location evidence="1">Cell membrane</location>
        <topology evidence="1">Single-pass type I membrane protein</topology>
    </subcellularLocation>
</comment>
<dbReference type="SMART" id="SM00108">
    <property type="entry name" value="B_lectin"/>
    <property type="match status" value="1"/>
</dbReference>
<dbReference type="InterPro" id="IPR036426">
    <property type="entry name" value="Bulb-type_lectin_dom_sf"/>
</dbReference>
<dbReference type="FunCoup" id="A0A1S4E3P7">
    <property type="interactions" value="34"/>
</dbReference>
<keyword evidence="12" id="KW-0472">Membrane</keyword>
<evidence type="ECO:0000256" key="13">
    <source>
        <dbReference type="SAM" id="SignalP"/>
    </source>
</evidence>
<evidence type="ECO:0000256" key="10">
    <source>
        <dbReference type="ARBA" id="ARBA00023180"/>
    </source>
</evidence>
<keyword evidence="4 11" id="KW-0808">Transferase</keyword>
<dbReference type="Pfam" id="PF07714">
    <property type="entry name" value="PK_Tyr_Ser-Thr"/>
    <property type="match status" value="1"/>
</dbReference>
<evidence type="ECO:0000256" key="4">
    <source>
        <dbReference type="ARBA" id="ARBA00022679"/>
    </source>
</evidence>
<dbReference type="SUPFAM" id="SSF56112">
    <property type="entry name" value="Protein kinase-like (PK-like)"/>
    <property type="match status" value="1"/>
</dbReference>
<dbReference type="PANTHER" id="PTHR27002:SF812">
    <property type="entry name" value="RECEPTOR-LIKE SERINE_THREONINE-PROTEIN KINASE"/>
    <property type="match status" value="1"/>
</dbReference>
<keyword evidence="12" id="KW-1133">Transmembrane helix</keyword>
<evidence type="ECO:0000256" key="6">
    <source>
        <dbReference type="ARBA" id="ARBA00022741"/>
    </source>
</evidence>
<dbReference type="InterPro" id="IPR000719">
    <property type="entry name" value="Prot_kinase_dom"/>
</dbReference>
<dbReference type="Proteomes" id="UP001652600">
    <property type="component" value="Chromosome 1"/>
</dbReference>
<keyword evidence="5 13" id="KW-0732">Signal</keyword>
<dbReference type="EC" id="2.7.11.1" evidence="11"/>
<reference evidence="17" key="2">
    <citation type="submission" date="2025-08" db="UniProtKB">
        <authorList>
            <consortium name="RefSeq"/>
        </authorList>
    </citation>
    <scope>IDENTIFICATION</scope>
    <source>
        <tissue evidence="17">Stem</tissue>
    </source>
</reference>
<dbReference type="GeneID" id="103500798"/>
<dbReference type="SUPFAM" id="SSF51110">
    <property type="entry name" value="alpha-D-mannose-specific plant lectins"/>
    <property type="match status" value="1"/>
</dbReference>
<dbReference type="InParanoid" id="A0A1S4E3P7"/>
<keyword evidence="6 11" id="KW-0547">Nucleotide-binding</keyword>
<dbReference type="PROSITE" id="PS50927">
    <property type="entry name" value="BULB_LECTIN"/>
    <property type="match status" value="1"/>
</dbReference>
<dbReference type="CDD" id="cd00028">
    <property type="entry name" value="B_lectin"/>
    <property type="match status" value="1"/>
</dbReference>
<feature type="domain" description="Protein kinase" evidence="14">
    <location>
        <begin position="514"/>
        <end position="773"/>
    </location>
</feature>
<dbReference type="InterPro" id="IPR001480">
    <property type="entry name" value="Bulb-type_lectin_dom"/>
</dbReference>
<evidence type="ECO:0000256" key="5">
    <source>
        <dbReference type="ARBA" id="ARBA00022729"/>
    </source>
</evidence>
<keyword evidence="8 11" id="KW-0067">ATP-binding</keyword>
<dbReference type="SMART" id="SM00220">
    <property type="entry name" value="S_TKc"/>
    <property type="match status" value="1"/>
</dbReference>
<dbReference type="InterPro" id="IPR024171">
    <property type="entry name" value="SRK-like_kinase"/>
</dbReference>
<evidence type="ECO:0000256" key="9">
    <source>
        <dbReference type="ARBA" id="ARBA00023157"/>
    </source>
</evidence>
<feature type="chain" id="PRO_5045782104" description="Receptor-like serine/threonine-protein kinase" evidence="13">
    <location>
        <begin position="17"/>
        <end position="853"/>
    </location>
</feature>
<organism evidence="16 17">
    <name type="scientific">Cucumis melo</name>
    <name type="common">Muskmelon</name>
    <dbReference type="NCBI Taxonomy" id="3656"/>
    <lineage>
        <taxon>Eukaryota</taxon>
        <taxon>Viridiplantae</taxon>
        <taxon>Streptophyta</taxon>
        <taxon>Embryophyta</taxon>
        <taxon>Tracheophyta</taxon>
        <taxon>Spermatophyta</taxon>
        <taxon>Magnoliopsida</taxon>
        <taxon>eudicotyledons</taxon>
        <taxon>Gunneridae</taxon>
        <taxon>Pentapetalae</taxon>
        <taxon>rosids</taxon>
        <taxon>fabids</taxon>
        <taxon>Cucurbitales</taxon>
        <taxon>Cucurbitaceae</taxon>
        <taxon>Benincaseae</taxon>
        <taxon>Cucumis</taxon>
    </lineage>
</organism>
<sequence length="853" mass="97276">MNFVAFWCCFVAVVMAEISQVQSIMAYNVLTQGQELRFGSQLISPTGIFVLGFYNPNSLNNATYLGISYNFNHQKPIWIANPNSPIFANDSASMGLVVDANGSLIIQNGSYFFSLFDVGESITSSSAVLQDDGNFVLRELNRDGSVKEILWQSFDHPTDTLLPGMKIGINHKTNSTWSLTSWRNEESPKPGAFRLGMNPNNTFELVMFIRDALFWRSGNWEDGSFEFLENNKGINFNRVSNENETYFIYFSFNNNYRTESTSVIQTQFRLKEDGNLRMNMNNDDYEHSICPLLEKDNEGCVWKKQHKMPQCRNWLYPYGVAFKTMFVHTLEDAINASSSSSSSSSYKDTNLTRFECETICIYDCDCIGFGVSKLEDGNGGCEIWKSGAKIVLMDEGQRQGWFLDGEESDPPAPSPHPYPYNYGNGKMEVWVPVTIGLALSTIFLLLCFIIYANWRTQIIEVLGKFKKCFLRRMWFITEDCKILGMVIRQITDWKKNPELQFFDFETIVSATNNFGDECKLGKGGFGPVYKGVMTDGQEVAIKRLSKNSGQGLVEFKNETILIAKLQHTNLVRLIGCCLHKEEKLLVYEYMPNKSLDFFLFDLEKKLILDWKKRLHVIQGIIQGLIYLHHYSRIRIIHRDLKVSNILLDDEMNAKISDFGMAKVFKPPEHETNTGRVVGTYGYISPEYAMEGIFSIKSDVYSFGILLLEIVTSRKNYNNYDTERPLNLIGYLYGCIFQAWELWVNGRGEELIDSGLFTSDDQKPKALRCIHVSLLCVQQIPADRPTMLDIYFMISNDSAQLPSPKQPAFFVAQNPNSSEPEIEEVNNELIRPPVEPTPEIYSSNTMTVSVMVAR</sequence>
<accession>A0A1S4E3P7</accession>
<comment type="similarity">
    <text evidence="11">Belongs to the protein kinase superfamily. Ser/Thr protein kinase family.</text>
</comment>
<keyword evidence="2" id="KW-1003">Cell membrane</keyword>
<evidence type="ECO:0000313" key="17">
    <source>
        <dbReference type="RefSeq" id="XP_016902847.2"/>
    </source>
</evidence>
<keyword evidence="12" id="KW-0812">Transmembrane</keyword>
<dbReference type="PIRSF" id="PIRSF000641">
    <property type="entry name" value="SRK"/>
    <property type="match status" value="1"/>
</dbReference>
<dbReference type="InterPro" id="IPR008271">
    <property type="entry name" value="Ser/Thr_kinase_AS"/>
</dbReference>
<evidence type="ECO:0000256" key="11">
    <source>
        <dbReference type="PIRNR" id="PIRNR000641"/>
    </source>
</evidence>
<evidence type="ECO:0000259" key="15">
    <source>
        <dbReference type="PROSITE" id="PS50927"/>
    </source>
</evidence>
<dbReference type="RefSeq" id="XP_016902847.2">
    <property type="nucleotide sequence ID" value="XM_017047358.2"/>
</dbReference>
<keyword evidence="7 11" id="KW-0418">Kinase</keyword>
<dbReference type="GO" id="GO:0030246">
    <property type="term" value="F:carbohydrate binding"/>
    <property type="evidence" value="ECO:0007669"/>
    <property type="project" value="UniProtKB-KW"/>
</dbReference>
<evidence type="ECO:0000313" key="16">
    <source>
        <dbReference type="Proteomes" id="UP001652600"/>
    </source>
</evidence>
<dbReference type="Pfam" id="PF01453">
    <property type="entry name" value="B_lectin"/>
    <property type="match status" value="1"/>
</dbReference>
<evidence type="ECO:0000256" key="7">
    <source>
        <dbReference type="ARBA" id="ARBA00022777"/>
    </source>
</evidence>
<proteinExistence type="inferred from homology"/>
<dbReference type="PANTHER" id="PTHR27002">
    <property type="entry name" value="RECEPTOR-LIKE SERINE/THREONINE-PROTEIN KINASE SD1-8"/>
    <property type="match status" value="1"/>
</dbReference>
<keyword evidence="10" id="KW-0325">Glycoprotein</keyword>
<evidence type="ECO:0000256" key="8">
    <source>
        <dbReference type="ARBA" id="ARBA00022840"/>
    </source>
</evidence>
<keyword evidence="16" id="KW-1185">Reference proteome</keyword>
<dbReference type="InterPro" id="IPR001245">
    <property type="entry name" value="Ser-Thr/Tyr_kinase_cat_dom"/>
</dbReference>
<name>A0A1S4E3P7_CUCME</name>
<keyword evidence="9" id="KW-1015">Disulfide bond</keyword>